<keyword evidence="8" id="KW-1185">Reference proteome</keyword>
<keyword evidence="5" id="KW-0132">Cell division</keyword>
<evidence type="ECO:0000313" key="8">
    <source>
        <dbReference type="Proteomes" id="UP000242317"/>
    </source>
</evidence>
<accession>A0A1G6KT72</accession>
<dbReference type="EMBL" id="FMYK01000004">
    <property type="protein sequence ID" value="SDC34143.1"/>
    <property type="molecule type" value="Genomic_DNA"/>
</dbReference>
<dbReference type="GO" id="GO:0042597">
    <property type="term" value="C:periplasmic space"/>
    <property type="evidence" value="ECO:0007669"/>
    <property type="project" value="UniProtKB-SubCell"/>
</dbReference>
<dbReference type="Pfam" id="PF04052">
    <property type="entry name" value="TolB_N"/>
    <property type="match status" value="1"/>
</dbReference>
<sequence length="449" mass="49260">MHHLPKVRNKVEMIALKQNPKSTAKYKHLALALLVACSPVAIQHSYAQLHLEIAKAPEQAPQIAVVPFGNDQTVSPIIASDLNRSGRFTSTSNNLPANPTSPSQMNVGVWKGAGIPYVVMGQVQQVDASTYKIQYQLFDTDKQQWLLNEVLTVPSSQLRKAAHLISDTIYKALTGVPGDFSGRIAYVLRNPATPDQRYTLQIADTDGAEPRTILSSPEPILSPSWTPDAKKLAYVSFETKRPAIYLQDLSTGQRQLLTSFKGLNGAPSFSPDGQNMLFTASMDGNPEVYRMNLSTKQLTRLTRDTAIDTEARYAPDGKSFIFTSDRGGSPQIYRYTFADGSTKRMTFKGAFNARATLNADGSKVALVHRPSGSNYKVALMDLNSGIFNILTPTSLDESPSFSPNGQMVVYATREGNRGLLSIMSTDGRFRMNLPSEQGEVREPAWAPSH</sequence>
<evidence type="ECO:0000313" key="7">
    <source>
        <dbReference type="EMBL" id="SDC34143.1"/>
    </source>
</evidence>
<dbReference type="PANTHER" id="PTHR36842:SF1">
    <property type="entry name" value="PROTEIN TOLB"/>
    <property type="match status" value="1"/>
</dbReference>
<comment type="function">
    <text evidence="5">Part of the Tol-Pal system, which plays a role in outer membrane invagination during cell division and is important for maintaining outer membrane integrity.</text>
</comment>
<feature type="domain" description="TolB N-terminal" evidence="6">
    <location>
        <begin position="50"/>
        <end position="144"/>
    </location>
</feature>
<organism evidence="7 8">
    <name type="scientific">Acinetobacter marinus</name>
    <dbReference type="NCBI Taxonomy" id="281375"/>
    <lineage>
        <taxon>Bacteria</taxon>
        <taxon>Pseudomonadati</taxon>
        <taxon>Pseudomonadota</taxon>
        <taxon>Gammaproteobacteria</taxon>
        <taxon>Moraxellales</taxon>
        <taxon>Moraxellaceae</taxon>
        <taxon>Acinetobacter</taxon>
    </lineage>
</organism>
<reference evidence="8" key="1">
    <citation type="submission" date="2016-09" db="EMBL/GenBank/DDBJ databases">
        <authorList>
            <person name="Varghese N."/>
            <person name="Submissions S."/>
        </authorList>
    </citation>
    <scope>NUCLEOTIDE SEQUENCE [LARGE SCALE GENOMIC DNA]</scope>
    <source>
        <strain evidence="8">ANC 3699</strain>
    </source>
</reference>
<dbReference type="SUPFAM" id="SSF52964">
    <property type="entry name" value="TolB, N-terminal domain"/>
    <property type="match status" value="1"/>
</dbReference>
<dbReference type="GO" id="GO:0051301">
    <property type="term" value="P:cell division"/>
    <property type="evidence" value="ECO:0007669"/>
    <property type="project" value="UniProtKB-UniRule"/>
</dbReference>
<dbReference type="InterPro" id="IPR014167">
    <property type="entry name" value="Tol-Pal_TolB"/>
</dbReference>
<dbReference type="SUPFAM" id="SSF69304">
    <property type="entry name" value="Tricorn protease N-terminal domain"/>
    <property type="match status" value="1"/>
</dbReference>
<keyword evidence="5" id="KW-0131">Cell cycle</keyword>
<dbReference type="InterPro" id="IPR011659">
    <property type="entry name" value="WD40"/>
</dbReference>
<evidence type="ECO:0000256" key="5">
    <source>
        <dbReference type="HAMAP-Rule" id="MF_00671"/>
    </source>
</evidence>
<dbReference type="AlphaFoldDB" id="A0A1G6KT72"/>
<keyword evidence="3 5" id="KW-0732">Signal</keyword>
<comment type="subunit">
    <text evidence="5">The Tol-Pal system is composed of five core proteins: the inner membrane proteins TolA, TolQ and TolR, the periplasmic protein TolB and the outer membrane protein Pal. They form a network linking the inner and outer membranes and the peptidoglycan layer.</text>
</comment>
<dbReference type="NCBIfam" id="TIGR02800">
    <property type="entry name" value="propeller_TolB"/>
    <property type="match status" value="1"/>
</dbReference>
<dbReference type="InterPro" id="IPR007195">
    <property type="entry name" value="TolB_N"/>
</dbReference>
<dbReference type="GO" id="GO:0017038">
    <property type="term" value="P:protein import"/>
    <property type="evidence" value="ECO:0007669"/>
    <property type="project" value="InterPro"/>
</dbReference>
<evidence type="ECO:0000256" key="4">
    <source>
        <dbReference type="ARBA" id="ARBA00022764"/>
    </source>
</evidence>
<proteinExistence type="inferred from homology"/>
<dbReference type="Proteomes" id="UP000242317">
    <property type="component" value="Unassembled WGS sequence"/>
</dbReference>
<protein>
    <recommendedName>
        <fullName evidence="5">Tol-Pal system protein TolB</fullName>
    </recommendedName>
</protein>
<name>A0A1G6KT72_9GAMM</name>
<dbReference type="Gene3D" id="2.120.10.30">
    <property type="entry name" value="TolB, C-terminal domain"/>
    <property type="match status" value="1"/>
</dbReference>
<dbReference type="HAMAP" id="MF_00671">
    <property type="entry name" value="TolB"/>
    <property type="match status" value="1"/>
</dbReference>
<dbReference type="InterPro" id="IPR011042">
    <property type="entry name" value="6-blade_b-propeller_TolB-like"/>
</dbReference>
<evidence type="ECO:0000256" key="1">
    <source>
        <dbReference type="ARBA" id="ARBA00004418"/>
    </source>
</evidence>
<keyword evidence="4 5" id="KW-0574">Periplasm</keyword>
<dbReference type="PANTHER" id="PTHR36842">
    <property type="entry name" value="PROTEIN TOLB HOMOLOG"/>
    <property type="match status" value="1"/>
</dbReference>
<comment type="subcellular location">
    <subcellularLocation>
        <location evidence="1 5">Periplasm</location>
    </subcellularLocation>
</comment>
<dbReference type="Gene3D" id="3.40.50.10070">
    <property type="entry name" value="TolB, N-terminal domain"/>
    <property type="match status" value="1"/>
</dbReference>
<comment type="similarity">
    <text evidence="2 5">Belongs to the TolB family.</text>
</comment>
<evidence type="ECO:0000259" key="6">
    <source>
        <dbReference type="Pfam" id="PF04052"/>
    </source>
</evidence>
<evidence type="ECO:0000256" key="3">
    <source>
        <dbReference type="ARBA" id="ARBA00022729"/>
    </source>
</evidence>
<evidence type="ECO:0000256" key="2">
    <source>
        <dbReference type="ARBA" id="ARBA00009820"/>
    </source>
</evidence>
<gene>
    <name evidence="5" type="primary">tolB</name>
    <name evidence="7" type="ORF">SAMN05421749_104175</name>
</gene>
<dbReference type="Pfam" id="PF07676">
    <property type="entry name" value="PD40"/>
    <property type="match status" value="4"/>
</dbReference>